<dbReference type="PROSITE" id="PS01153">
    <property type="entry name" value="NOL1_NOP2_SUN"/>
    <property type="match status" value="1"/>
</dbReference>
<dbReference type="InterPro" id="IPR029063">
    <property type="entry name" value="SAM-dependent_MTases_sf"/>
</dbReference>
<dbReference type="Pfam" id="PF01029">
    <property type="entry name" value="NusB"/>
    <property type="match status" value="1"/>
</dbReference>
<keyword evidence="3" id="KW-0808">Transferase</keyword>
<dbReference type="PANTHER" id="PTHR22807:SF53">
    <property type="entry name" value="RIBOSOMAL RNA SMALL SUBUNIT METHYLTRANSFERASE B-RELATED"/>
    <property type="match status" value="1"/>
</dbReference>
<dbReference type="InterPro" id="IPR006027">
    <property type="entry name" value="NusB_RsmB_TIM44"/>
</dbReference>
<evidence type="ECO:0000256" key="4">
    <source>
        <dbReference type="ARBA" id="ARBA00022691"/>
    </source>
</evidence>
<keyword evidence="5" id="KW-0694">RNA-binding</keyword>
<evidence type="ECO:0000256" key="5">
    <source>
        <dbReference type="ARBA" id="ARBA00022884"/>
    </source>
</evidence>
<gene>
    <name evidence="7" type="ORF">METZ01_LOCUS43265</name>
</gene>
<accession>A0A381RG33</accession>
<dbReference type="GO" id="GO:0008173">
    <property type="term" value="F:RNA methyltransferase activity"/>
    <property type="evidence" value="ECO:0007669"/>
    <property type="project" value="InterPro"/>
</dbReference>
<feature type="domain" description="SAM-dependent MTase RsmB/NOP-type" evidence="6">
    <location>
        <begin position="96"/>
        <end position="377"/>
    </location>
</feature>
<dbReference type="PANTHER" id="PTHR22807">
    <property type="entry name" value="NOP2 YEAST -RELATED NOL1/NOP2/FMU SUN DOMAIN-CONTAINING"/>
    <property type="match status" value="1"/>
</dbReference>
<sequence>VSTEDPRRLALQVLGRIERDGAYANLALRAALDRSELDRRDRAFVTELVYGTTRMRRACDHLLDRFLHDDVQAEVRTVLRLGAYQLHWAGVPAHAAVSATVAVAPRRVRGLCNAVLRRVAGYEPTWPGPGVELSVPDWLVDRLVADLGRDEALEALAAMNRPAPAVVRDDGYHQDRASQMVAALVVEDLDPGAGRVLDLCAAPGGKATAMAAAGASVVAADLRPTRLNLVRDNALRLGHDMALVAADGRIPPFRPGSFDRVLVDAPCTGLGVLRRRADARWRSSEADVAELADLQVALLGAVVDLVRPGGQLVYSVCTLTAAETTGVDRRFREHTGLCSGAAVGGPWRPHGDDGAGGLLLPQDLDSEGMAVFRYRID</sequence>
<dbReference type="AlphaFoldDB" id="A0A381RG33"/>
<dbReference type="Pfam" id="PF01189">
    <property type="entry name" value="Methyltr_RsmB-F"/>
    <property type="match status" value="1"/>
</dbReference>
<comment type="similarity">
    <text evidence="1">Belongs to the class I-like SAM-binding methyltransferase superfamily. RsmB/NOP family.</text>
</comment>
<evidence type="ECO:0000256" key="2">
    <source>
        <dbReference type="ARBA" id="ARBA00022603"/>
    </source>
</evidence>
<dbReference type="InterPro" id="IPR023267">
    <property type="entry name" value="RCMT"/>
</dbReference>
<dbReference type="InterPro" id="IPR049560">
    <property type="entry name" value="MeTrfase_RsmB-F_NOP2_cat"/>
</dbReference>
<evidence type="ECO:0000256" key="1">
    <source>
        <dbReference type="ARBA" id="ARBA00007494"/>
    </source>
</evidence>
<dbReference type="Gene3D" id="3.40.50.150">
    <property type="entry name" value="Vaccinia Virus protein VP39"/>
    <property type="match status" value="1"/>
</dbReference>
<protein>
    <recommendedName>
        <fullName evidence="6">SAM-dependent MTase RsmB/NOP-type domain-containing protein</fullName>
    </recommendedName>
</protein>
<dbReference type="PROSITE" id="PS51686">
    <property type="entry name" value="SAM_MT_RSMB_NOP"/>
    <property type="match status" value="1"/>
</dbReference>
<keyword evidence="2" id="KW-0489">Methyltransferase</keyword>
<evidence type="ECO:0000256" key="3">
    <source>
        <dbReference type="ARBA" id="ARBA00022679"/>
    </source>
</evidence>
<keyword evidence="4" id="KW-0949">S-adenosyl-L-methionine</keyword>
<dbReference type="EMBL" id="UINC01001892">
    <property type="protein sequence ID" value="SUZ90411.1"/>
    <property type="molecule type" value="Genomic_DNA"/>
</dbReference>
<organism evidence="7">
    <name type="scientific">marine metagenome</name>
    <dbReference type="NCBI Taxonomy" id="408172"/>
    <lineage>
        <taxon>unclassified sequences</taxon>
        <taxon>metagenomes</taxon>
        <taxon>ecological metagenomes</taxon>
    </lineage>
</organism>
<dbReference type="SUPFAM" id="SSF48013">
    <property type="entry name" value="NusB-like"/>
    <property type="match status" value="1"/>
</dbReference>
<dbReference type="PRINTS" id="PR02008">
    <property type="entry name" value="RCMTFAMILY"/>
</dbReference>
<name>A0A381RG33_9ZZZZ</name>
<reference evidence="7" key="1">
    <citation type="submission" date="2018-05" db="EMBL/GenBank/DDBJ databases">
        <authorList>
            <person name="Lanie J.A."/>
            <person name="Ng W.-L."/>
            <person name="Kazmierczak K.M."/>
            <person name="Andrzejewski T.M."/>
            <person name="Davidsen T.M."/>
            <person name="Wayne K.J."/>
            <person name="Tettelin H."/>
            <person name="Glass J.I."/>
            <person name="Rusch D."/>
            <person name="Podicherti R."/>
            <person name="Tsui H.-C.T."/>
            <person name="Winkler M.E."/>
        </authorList>
    </citation>
    <scope>NUCLEOTIDE SEQUENCE</scope>
</reference>
<dbReference type="GO" id="GO:0006355">
    <property type="term" value="P:regulation of DNA-templated transcription"/>
    <property type="evidence" value="ECO:0007669"/>
    <property type="project" value="InterPro"/>
</dbReference>
<dbReference type="GO" id="GO:0003723">
    <property type="term" value="F:RNA binding"/>
    <property type="evidence" value="ECO:0007669"/>
    <property type="project" value="UniProtKB-KW"/>
</dbReference>
<proteinExistence type="inferred from homology"/>
<dbReference type="InterPro" id="IPR001678">
    <property type="entry name" value="MeTrfase_RsmB-F_NOP2_dom"/>
</dbReference>
<feature type="non-terminal residue" evidence="7">
    <location>
        <position position="1"/>
    </location>
</feature>
<evidence type="ECO:0000259" key="6">
    <source>
        <dbReference type="PROSITE" id="PS51686"/>
    </source>
</evidence>
<dbReference type="InterPro" id="IPR018314">
    <property type="entry name" value="RsmB/NOL1/NOP2-like_CS"/>
</dbReference>
<dbReference type="SUPFAM" id="SSF53335">
    <property type="entry name" value="S-adenosyl-L-methionine-dependent methyltransferases"/>
    <property type="match status" value="1"/>
</dbReference>
<dbReference type="GO" id="GO:0001510">
    <property type="term" value="P:RNA methylation"/>
    <property type="evidence" value="ECO:0007669"/>
    <property type="project" value="InterPro"/>
</dbReference>
<dbReference type="InterPro" id="IPR035926">
    <property type="entry name" value="NusB-like_sf"/>
</dbReference>
<dbReference type="Gene3D" id="1.10.940.10">
    <property type="entry name" value="NusB-like"/>
    <property type="match status" value="1"/>
</dbReference>
<evidence type="ECO:0000313" key="7">
    <source>
        <dbReference type="EMBL" id="SUZ90411.1"/>
    </source>
</evidence>